<name>A0AAE0E680_9ROSI</name>
<evidence type="ECO:0000313" key="3">
    <source>
        <dbReference type="Proteomes" id="UP001281410"/>
    </source>
</evidence>
<organism evidence="2 3">
    <name type="scientific">Dipteronia sinensis</name>
    <dbReference type="NCBI Taxonomy" id="43782"/>
    <lineage>
        <taxon>Eukaryota</taxon>
        <taxon>Viridiplantae</taxon>
        <taxon>Streptophyta</taxon>
        <taxon>Embryophyta</taxon>
        <taxon>Tracheophyta</taxon>
        <taxon>Spermatophyta</taxon>
        <taxon>Magnoliopsida</taxon>
        <taxon>eudicotyledons</taxon>
        <taxon>Gunneridae</taxon>
        <taxon>Pentapetalae</taxon>
        <taxon>rosids</taxon>
        <taxon>malvids</taxon>
        <taxon>Sapindales</taxon>
        <taxon>Sapindaceae</taxon>
        <taxon>Hippocastanoideae</taxon>
        <taxon>Acereae</taxon>
        <taxon>Dipteronia</taxon>
    </lineage>
</organism>
<dbReference type="GO" id="GO:0004523">
    <property type="term" value="F:RNA-DNA hybrid ribonuclease activity"/>
    <property type="evidence" value="ECO:0007669"/>
    <property type="project" value="InterPro"/>
</dbReference>
<protein>
    <recommendedName>
        <fullName evidence="1">RNase H type-1 domain-containing protein</fullName>
    </recommendedName>
</protein>
<accession>A0AAE0E680</accession>
<dbReference type="InterPro" id="IPR002156">
    <property type="entry name" value="RNaseH_domain"/>
</dbReference>
<sequence>MGGKYVLIKAVAQAMPIFKMSMFKIPLGLCKELEALCSGFWWGTKDGKRKIRWVSWKKACAPKINGGLGFKDLAVFNQALLAKQVRRLAVRSESLAFRLLKAKYFRKDEFLRASLKPGATHVWSIIIWRRELLVKEIRWKGRLSMFKGLGCYEILSGLAKCLKMRSWRLYACCVELDTCNVVSKVSSILLDVGETEFVVNDIKALFKEVEVQKCQTIPRNGNRVAHNLASLALASKEVFVWHAVCLSVIVPFLLL</sequence>
<dbReference type="GO" id="GO:0003676">
    <property type="term" value="F:nucleic acid binding"/>
    <property type="evidence" value="ECO:0007669"/>
    <property type="project" value="InterPro"/>
</dbReference>
<evidence type="ECO:0000313" key="2">
    <source>
        <dbReference type="EMBL" id="KAK3210983.1"/>
    </source>
</evidence>
<dbReference type="Proteomes" id="UP001281410">
    <property type="component" value="Unassembled WGS sequence"/>
</dbReference>
<dbReference type="Pfam" id="PF13456">
    <property type="entry name" value="RVT_3"/>
    <property type="match status" value="1"/>
</dbReference>
<feature type="domain" description="RNase H type-1" evidence="1">
    <location>
        <begin position="154"/>
        <end position="231"/>
    </location>
</feature>
<dbReference type="EMBL" id="JANJYJ010000005">
    <property type="protein sequence ID" value="KAK3210983.1"/>
    <property type="molecule type" value="Genomic_DNA"/>
</dbReference>
<dbReference type="PANTHER" id="PTHR33116">
    <property type="entry name" value="REVERSE TRANSCRIPTASE ZINC-BINDING DOMAIN-CONTAINING PROTEIN-RELATED-RELATED"/>
    <property type="match status" value="1"/>
</dbReference>
<evidence type="ECO:0000259" key="1">
    <source>
        <dbReference type="Pfam" id="PF13456"/>
    </source>
</evidence>
<proteinExistence type="predicted"/>
<dbReference type="AlphaFoldDB" id="A0AAE0E680"/>
<reference evidence="2" key="1">
    <citation type="journal article" date="2023" name="Plant J.">
        <title>Genome sequences and population genomics provide insights into the demographic history, inbreeding, and mutation load of two 'living fossil' tree species of Dipteronia.</title>
        <authorList>
            <person name="Feng Y."/>
            <person name="Comes H.P."/>
            <person name="Chen J."/>
            <person name="Zhu S."/>
            <person name="Lu R."/>
            <person name="Zhang X."/>
            <person name="Li P."/>
            <person name="Qiu J."/>
            <person name="Olsen K.M."/>
            <person name="Qiu Y."/>
        </authorList>
    </citation>
    <scope>NUCLEOTIDE SEQUENCE</scope>
    <source>
        <strain evidence="2">NBL</strain>
    </source>
</reference>
<dbReference type="PANTHER" id="PTHR33116:SF86">
    <property type="entry name" value="REVERSE TRANSCRIPTASE DOMAIN-CONTAINING PROTEIN"/>
    <property type="match status" value="1"/>
</dbReference>
<gene>
    <name evidence="2" type="ORF">Dsin_015689</name>
</gene>
<keyword evidence="3" id="KW-1185">Reference proteome</keyword>
<comment type="caution">
    <text evidence="2">The sequence shown here is derived from an EMBL/GenBank/DDBJ whole genome shotgun (WGS) entry which is preliminary data.</text>
</comment>